<evidence type="ECO:0000313" key="2">
    <source>
        <dbReference type="Proteomes" id="UP000482155"/>
    </source>
</evidence>
<dbReference type="Pfam" id="PF00702">
    <property type="entry name" value="Hydrolase"/>
    <property type="match status" value="1"/>
</dbReference>
<sequence>MGIELLAFGLDGVVFDTESAHLHACRAAFGEAGLELDWDTRQFREAARVRGAAHALNTAIDALPSEGMANKSARQLVSSLTEARTRHFLATIRAEAPVVQPGFSRLMEDALSSGCKLAIVTDLPAQAVTTLLERGFGNAFDQLFSVIVSGADFEAGGGRSPHDLALRTTGVEAHRGVAIHNAAPALRAAQLAGIWTVAVTPYDKEVACISGANLWCPQLQELQELRELADPRRALRESASPRRFVDFGTLSALRRSRVAHKPGQGTIA</sequence>
<proteinExistence type="predicted"/>
<dbReference type="InterPro" id="IPR036412">
    <property type="entry name" value="HAD-like_sf"/>
</dbReference>
<dbReference type="GO" id="GO:0016787">
    <property type="term" value="F:hydrolase activity"/>
    <property type="evidence" value="ECO:0007669"/>
    <property type="project" value="UniProtKB-KW"/>
</dbReference>
<dbReference type="InterPro" id="IPR044999">
    <property type="entry name" value="CbbY-like"/>
</dbReference>
<reference evidence="1 2" key="1">
    <citation type="submission" date="2020-02" db="EMBL/GenBank/DDBJ databases">
        <authorList>
            <person name="Kim M.K."/>
        </authorList>
    </citation>
    <scope>NUCLEOTIDE SEQUENCE [LARGE SCALE GENOMIC DNA]</scope>
    <source>
        <strain evidence="1 2">17J57-3</strain>
    </source>
</reference>
<accession>A0A6B3SX33</accession>
<dbReference type="InterPro" id="IPR023198">
    <property type="entry name" value="PGP-like_dom2"/>
</dbReference>
<dbReference type="RefSeq" id="WP_163967995.1">
    <property type="nucleotide sequence ID" value="NZ_JAAIVB010000078.1"/>
</dbReference>
<dbReference type="PANTHER" id="PTHR42896">
    <property type="entry name" value="XYLULOSE-1,5-BISPHOSPHATE (XUBP) PHOSPHATASE"/>
    <property type="match status" value="1"/>
</dbReference>
<dbReference type="SUPFAM" id="SSF56784">
    <property type="entry name" value="HAD-like"/>
    <property type="match status" value="1"/>
</dbReference>
<dbReference type="InterPro" id="IPR023214">
    <property type="entry name" value="HAD_sf"/>
</dbReference>
<comment type="caution">
    <text evidence="1">The sequence shown here is derived from an EMBL/GenBank/DDBJ whole genome shotgun (WGS) entry which is preliminary data.</text>
</comment>
<gene>
    <name evidence="1" type="ORF">G3574_23575</name>
</gene>
<name>A0A6B3SX33_9BURK</name>
<dbReference type="Proteomes" id="UP000482155">
    <property type="component" value="Unassembled WGS sequence"/>
</dbReference>
<dbReference type="EMBL" id="JAAIVB010000078">
    <property type="protein sequence ID" value="NEX64075.1"/>
    <property type="molecule type" value="Genomic_DNA"/>
</dbReference>
<dbReference type="Gene3D" id="3.40.50.1000">
    <property type="entry name" value="HAD superfamily/HAD-like"/>
    <property type="match status" value="1"/>
</dbReference>
<keyword evidence="2" id="KW-1185">Reference proteome</keyword>
<evidence type="ECO:0000313" key="1">
    <source>
        <dbReference type="EMBL" id="NEX64075.1"/>
    </source>
</evidence>
<dbReference type="PANTHER" id="PTHR42896:SF2">
    <property type="entry name" value="CBBY-LIKE PROTEIN"/>
    <property type="match status" value="1"/>
</dbReference>
<dbReference type="Gene3D" id="1.10.150.240">
    <property type="entry name" value="Putative phosphatase, domain 2"/>
    <property type="match status" value="1"/>
</dbReference>
<dbReference type="AlphaFoldDB" id="A0A6B3SX33"/>
<protein>
    <submittedName>
        <fullName evidence="1">HAD hydrolase-like protein</fullName>
    </submittedName>
</protein>
<organism evidence="1 2">
    <name type="scientific">Noviherbaspirillum galbum</name>
    <dbReference type="NCBI Taxonomy" id="2709383"/>
    <lineage>
        <taxon>Bacteria</taxon>
        <taxon>Pseudomonadati</taxon>
        <taxon>Pseudomonadota</taxon>
        <taxon>Betaproteobacteria</taxon>
        <taxon>Burkholderiales</taxon>
        <taxon>Oxalobacteraceae</taxon>
        <taxon>Noviherbaspirillum</taxon>
    </lineage>
</organism>
<keyword evidence="1" id="KW-0378">Hydrolase</keyword>